<comment type="caution">
    <text evidence="6">The sequence shown here is derived from an EMBL/GenBank/DDBJ whole genome shotgun (WGS) entry which is preliminary data.</text>
</comment>
<dbReference type="RefSeq" id="WP_168008429.1">
    <property type="nucleotide sequence ID" value="NZ_JAATHJ010000028.1"/>
</dbReference>
<name>A0A969PQR8_9BACI</name>
<evidence type="ECO:0000259" key="5">
    <source>
        <dbReference type="SMART" id="SM00731"/>
    </source>
</evidence>
<dbReference type="InterPro" id="IPR006640">
    <property type="entry name" value="SprT-like_domain"/>
</dbReference>
<feature type="active site" evidence="4">
    <location>
        <position position="68"/>
    </location>
</feature>
<organism evidence="6 7">
    <name type="scientific">Alkalicoccus luteus</name>
    <dbReference type="NCBI Taxonomy" id="1237094"/>
    <lineage>
        <taxon>Bacteria</taxon>
        <taxon>Bacillati</taxon>
        <taxon>Bacillota</taxon>
        <taxon>Bacilli</taxon>
        <taxon>Bacillales</taxon>
        <taxon>Bacillaceae</taxon>
        <taxon>Alkalicoccus</taxon>
    </lineage>
</organism>
<comment type="subcellular location">
    <subcellularLocation>
        <location evidence="4">Cytoplasm</location>
    </subcellularLocation>
</comment>
<evidence type="ECO:0000256" key="1">
    <source>
        <dbReference type="ARBA" id="ARBA00022490"/>
    </source>
</evidence>
<dbReference type="InterPro" id="IPR035240">
    <property type="entry name" value="SprT_Zn_ribbon"/>
</dbReference>
<dbReference type="GO" id="GO:0005737">
    <property type="term" value="C:cytoplasm"/>
    <property type="evidence" value="ECO:0007669"/>
    <property type="project" value="UniProtKB-SubCell"/>
</dbReference>
<dbReference type="Proteomes" id="UP000752012">
    <property type="component" value="Unassembled WGS sequence"/>
</dbReference>
<gene>
    <name evidence="6" type="ORF">HCN83_14070</name>
</gene>
<dbReference type="AlphaFoldDB" id="A0A969PQR8"/>
<proteinExistence type="inferred from homology"/>
<accession>A0A969PQR8</accession>
<dbReference type="NCBIfam" id="NF003339">
    <property type="entry name" value="PRK04351.1"/>
    <property type="match status" value="1"/>
</dbReference>
<dbReference type="GO" id="GO:0008270">
    <property type="term" value="F:zinc ion binding"/>
    <property type="evidence" value="ECO:0007669"/>
    <property type="project" value="UniProtKB-UniRule"/>
</dbReference>
<evidence type="ECO:0000313" key="6">
    <source>
        <dbReference type="EMBL" id="NJP38690.1"/>
    </source>
</evidence>
<evidence type="ECO:0000256" key="4">
    <source>
        <dbReference type="HAMAP-Rule" id="MF_00745"/>
    </source>
</evidence>
<dbReference type="Pfam" id="PF17283">
    <property type="entry name" value="Zn_ribbon_SprT"/>
    <property type="match status" value="1"/>
</dbReference>
<feature type="binding site" evidence="4">
    <location>
        <position position="67"/>
    </location>
    <ligand>
        <name>Zn(2+)</name>
        <dbReference type="ChEBI" id="CHEBI:29105"/>
    </ligand>
</feature>
<dbReference type="Pfam" id="PF10263">
    <property type="entry name" value="SprT-like"/>
    <property type="match status" value="1"/>
</dbReference>
<keyword evidence="2 4" id="KW-0479">Metal-binding</keyword>
<dbReference type="HAMAP" id="MF_00745">
    <property type="entry name" value="SprT_like"/>
    <property type="match status" value="1"/>
</dbReference>
<evidence type="ECO:0000313" key="7">
    <source>
        <dbReference type="Proteomes" id="UP000752012"/>
    </source>
</evidence>
<feature type="domain" description="SprT-like" evidence="5">
    <location>
        <begin position="4"/>
        <end position="149"/>
    </location>
</feature>
<evidence type="ECO:0000256" key="2">
    <source>
        <dbReference type="ARBA" id="ARBA00022723"/>
    </source>
</evidence>
<protein>
    <recommendedName>
        <fullName evidence="4">Protein SprT-like</fullName>
    </recommendedName>
</protein>
<dbReference type="InterPro" id="IPR023524">
    <property type="entry name" value="Uncharacterised_SprT-like"/>
</dbReference>
<reference evidence="6 7" key="1">
    <citation type="submission" date="2020-03" db="EMBL/GenBank/DDBJ databases">
        <title>Assessment of the enzymatic potential of alkaline-tolerant lipase obtained from Bacillus luteus H11 (technogenic soil) for the bioremediation of saline soils contaminated with petroleum substances.</title>
        <authorList>
            <person name="Kalwasinska A."/>
        </authorList>
    </citation>
    <scope>NUCLEOTIDE SEQUENCE [LARGE SCALE GENOMIC DNA]</scope>
    <source>
        <strain evidence="6 7">H11</strain>
    </source>
</reference>
<evidence type="ECO:0000256" key="3">
    <source>
        <dbReference type="ARBA" id="ARBA00022833"/>
    </source>
</evidence>
<feature type="binding site" evidence="4">
    <location>
        <position position="71"/>
    </location>
    <ligand>
        <name>Zn(2+)</name>
        <dbReference type="ChEBI" id="CHEBI:29105"/>
    </ligand>
</feature>
<dbReference type="SMART" id="SM00731">
    <property type="entry name" value="SprT"/>
    <property type="match status" value="1"/>
</dbReference>
<keyword evidence="7" id="KW-1185">Reference proteome</keyword>
<comment type="similarity">
    <text evidence="4">Belongs to the SprT family.</text>
</comment>
<keyword evidence="1 4" id="KW-0963">Cytoplasm</keyword>
<sequence>MTNNELQLLTEQISIEYFSKPFRHRAFFNNRLRTTGGRYALHSHHIEINPGHLEYYGKDELISIIKHELCHYHLHLEGRGYQHRDAEFKALLQKVGGSRHCRSLPGARQVSSIVHVYECASCRFQYPRRRRMNTDKYVCGKCRGTLKKITEKKLQKSLTSLKGM</sequence>
<keyword evidence="3 4" id="KW-0862">Zinc</keyword>
<comment type="cofactor">
    <cofactor evidence="4">
        <name>Zn(2+)</name>
        <dbReference type="ChEBI" id="CHEBI:29105"/>
    </cofactor>
    <text evidence="4">Binds 1 zinc ion.</text>
</comment>
<dbReference type="EMBL" id="JAATHJ010000028">
    <property type="protein sequence ID" value="NJP38690.1"/>
    <property type="molecule type" value="Genomic_DNA"/>
</dbReference>
<dbReference type="GO" id="GO:0006950">
    <property type="term" value="P:response to stress"/>
    <property type="evidence" value="ECO:0007669"/>
    <property type="project" value="UniProtKB-ARBA"/>
</dbReference>